<dbReference type="EMBL" id="VLKN01000002">
    <property type="protein sequence ID" value="TWI04832.1"/>
    <property type="molecule type" value="Genomic_DNA"/>
</dbReference>
<proteinExistence type="predicted"/>
<accession>A0A562LAY5</accession>
<sequence>MVRAKYPEAKLLHGTEGGKEIGRIPTDPANWVTVDAVKFGEMANLGDAMNPRRRAPK</sequence>
<evidence type="ECO:0000313" key="1">
    <source>
        <dbReference type="EMBL" id="TWI04832.1"/>
    </source>
</evidence>
<gene>
    <name evidence="1" type="ORF">IP90_00970</name>
</gene>
<name>A0A562LAY5_9GAMM</name>
<organism evidence="1 2">
    <name type="scientific">Luteimonas cucumeris</name>
    <dbReference type="NCBI Taxonomy" id="985012"/>
    <lineage>
        <taxon>Bacteria</taxon>
        <taxon>Pseudomonadati</taxon>
        <taxon>Pseudomonadota</taxon>
        <taxon>Gammaproteobacteria</taxon>
        <taxon>Lysobacterales</taxon>
        <taxon>Lysobacteraceae</taxon>
        <taxon>Luteimonas</taxon>
    </lineage>
</organism>
<protein>
    <submittedName>
        <fullName evidence="1">Uncharacterized protein</fullName>
    </submittedName>
</protein>
<dbReference type="AlphaFoldDB" id="A0A562LAY5"/>
<comment type="caution">
    <text evidence="1">The sequence shown here is derived from an EMBL/GenBank/DDBJ whole genome shotgun (WGS) entry which is preliminary data.</text>
</comment>
<dbReference type="Proteomes" id="UP000315167">
    <property type="component" value="Unassembled WGS sequence"/>
</dbReference>
<keyword evidence="2" id="KW-1185">Reference proteome</keyword>
<reference evidence="1 2" key="1">
    <citation type="journal article" date="2015" name="Stand. Genomic Sci.">
        <title>Genomic Encyclopedia of Bacterial and Archaeal Type Strains, Phase III: the genomes of soil and plant-associated and newly described type strains.</title>
        <authorList>
            <person name="Whitman W.B."/>
            <person name="Woyke T."/>
            <person name="Klenk H.P."/>
            <person name="Zhou Y."/>
            <person name="Lilburn T.G."/>
            <person name="Beck B.J."/>
            <person name="De Vos P."/>
            <person name="Vandamme P."/>
            <person name="Eisen J.A."/>
            <person name="Garrity G."/>
            <person name="Hugenholtz P."/>
            <person name="Kyrpides N.C."/>
        </authorList>
    </citation>
    <scope>NUCLEOTIDE SEQUENCE [LARGE SCALE GENOMIC DNA]</scope>
    <source>
        <strain evidence="1 2">CGMCC 1.10821</strain>
    </source>
</reference>
<dbReference type="RefSeq" id="WP_158635275.1">
    <property type="nucleotide sequence ID" value="NZ_VLKN01000002.1"/>
</dbReference>
<evidence type="ECO:0000313" key="2">
    <source>
        <dbReference type="Proteomes" id="UP000315167"/>
    </source>
</evidence>